<dbReference type="AlphaFoldDB" id="A0A3B0V9Q5"/>
<dbReference type="NCBIfam" id="NF047752">
    <property type="entry name" value="MntA_antitoxin"/>
    <property type="match status" value="1"/>
</dbReference>
<sequence length="147" mass="16441">MNTLSLSKQLIKMKEQIIQTVLTHYPQVQAVYLFGSYSVGEERPSSDVDIAILLPPALAKEVGSLLLGDLHLALAELLGKEIDLVNLRQVSTVFQKEITMSGQQIFCADAYAADEFEMLVLSFYQKLNEERREILAAFAETGRAYEV</sequence>
<dbReference type="InterPro" id="IPR052930">
    <property type="entry name" value="TA_antitoxin_MntA"/>
</dbReference>
<gene>
    <name evidence="2" type="ORF">MNBD_CHLOROFLEXI01-2689</name>
</gene>
<name>A0A3B0V9Q5_9ZZZZ</name>
<evidence type="ECO:0000313" key="2">
    <source>
        <dbReference type="EMBL" id="VAW33559.1"/>
    </source>
</evidence>
<dbReference type="PANTHER" id="PTHR43852">
    <property type="entry name" value="NUCLEOTIDYLTRANSFERASE"/>
    <property type="match status" value="1"/>
</dbReference>
<proteinExistence type="predicted"/>
<evidence type="ECO:0000259" key="1">
    <source>
        <dbReference type="Pfam" id="PF18765"/>
    </source>
</evidence>
<dbReference type="EMBL" id="UOEU01000459">
    <property type="protein sequence ID" value="VAW33559.1"/>
    <property type="molecule type" value="Genomic_DNA"/>
</dbReference>
<dbReference type="CDD" id="cd05403">
    <property type="entry name" value="NT_KNTase_like"/>
    <property type="match status" value="1"/>
</dbReference>
<dbReference type="PANTHER" id="PTHR43852:SF2">
    <property type="entry name" value="PROTEIN ADENYLYLTRANSFERASE MNTA"/>
    <property type="match status" value="1"/>
</dbReference>
<dbReference type="InterPro" id="IPR041633">
    <property type="entry name" value="Polbeta"/>
</dbReference>
<organism evidence="2">
    <name type="scientific">hydrothermal vent metagenome</name>
    <dbReference type="NCBI Taxonomy" id="652676"/>
    <lineage>
        <taxon>unclassified sequences</taxon>
        <taxon>metagenomes</taxon>
        <taxon>ecological metagenomes</taxon>
    </lineage>
</organism>
<dbReference type="SUPFAM" id="SSF81301">
    <property type="entry name" value="Nucleotidyltransferase"/>
    <property type="match status" value="1"/>
</dbReference>
<dbReference type="Pfam" id="PF18765">
    <property type="entry name" value="Polbeta"/>
    <property type="match status" value="1"/>
</dbReference>
<keyword evidence="2" id="KW-0808">Transferase</keyword>
<dbReference type="GO" id="GO:0016740">
    <property type="term" value="F:transferase activity"/>
    <property type="evidence" value="ECO:0007669"/>
    <property type="project" value="UniProtKB-KW"/>
</dbReference>
<accession>A0A3B0V9Q5</accession>
<feature type="domain" description="Polymerase beta nucleotidyltransferase" evidence="1">
    <location>
        <begin position="18"/>
        <end position="109"/>
    </location>
</feature>
<protein>
    <submittedName>
        <fullName evidence="2">Nucleotidyltransferase domain protein, SO_3165 group</fullName>
    </submittedName>
</protein>
<dbReference type="Gene3D" id="3.30.460.10">
    <property type="entry name" value="Beta Polymerase, domain 2"/>
    <property type="match status" value="1"/>
</dbReference>
<reference evidence="2" key="1">
    <citation type="submission" date="2018-06" db="EMBL/GenBank/DDBJ databases">
        <authorList>
            <person name="Zhirakovskaya E."/>
        </authorList>
    </citation>
    <scope>NUCLEOTIDE SEQUENCE</scope>
</reference>
<dbReference type="InterPro" id="IPR043519">
    <property type="entry name" value="NT_sf"/>
</dbReference>